<keyword evidence="2" id="KW-0812">Transmembrane</keyword>
<evidence type="ECO:0000256" key="2">
    <source>
        <dbReference type="SAM" id="Phobius"/>
    </source>
</evidence>
<name>A0A2S2E2W0_9ALTE</name>
<evidence type="ECO:0000313" key="4">
    <source>
        <dbReference type="Proteomes" id="UP000245728"/>
    </source>
</evidence>
<accession>A0A2S2E2W0</accession>
<feature type="region of interest" description="Disordered" evidence="1">
    <location>
        <begin position="1"/>
        <end position="20"/>
    </location>
</feature>
<reference evidence="3 4" key="1">
    <citation type="submission" date="2018-05" db="EMBL/GenBank/DDBJ databases">
        <title>Salinimonas sp. HMF8227 Genome sequencing and assembly.</title>
        <authorList>
            <person name="Kang H."/>
            <person name="Kang J."/>
            <person name="Cha I."/>
            <person name="Kim H."/>
            <person name="Joh K."/>
        </authorList>
    </citation>
    <scope>NUCLEOTIDE SEQUENCE [LARGE SCALE GENOMIC DNA]</scope>
    <source>
        <strain evidence="3 4">HMF8227</strain>
    </source>
</reference>
<evidence type="ECO:0000313" key="3">
    <source>
        <dbReference type="EMBL" id="AWL11929.1"/>
    </source>
</evidence>
<organism evidence="3 4">
    <name type="scientific">Saliniradius amylolyticus</name>
    <dbReference type="NCBI Taxonomy" id="2183582"/>
    <lineage>
        <taxon>Bacteria</taxon>
        <taxon>Pseudomonadati</taxon>
        <taxon>Pseudomonadota</taxon>
        <taxon>Gammaproteobacteria</taxon>
        <taxon>Alteromonadales</taxon>
        <taxon>Alteromonadaceae</taxon>
        <taxon>Saliniradius</taxon>
    </lineage>
</organism>
<keyword evidence="2" id="KW-0472">Membrane</keyword>
<keyword evidence="2" id="KW-1133">Transmembrane helix</keyword>
<dbReference type="AlphaFoldDB" id="A0A2S2E2W0"/>
<proteinExistence type="predicted"/>
<keyword evidence="4" id="KW-1185">Reference proteome</keyword>
<protein>
    <submittedName>
        <fullName evidence="3">Uncharacterized protein</fullName>
    </submittedName>
</protein>
<evidence type="ECO:0000256" key="1">
    <source>
        <dbReference type="SAM" id="MobiDB-lite"/>
    </source>
</evidence>
<feature type="compositionally biased region" description="Low complexity" evidence="1">
    <location>
        <begin position="8"/>
        <end position="20"/>
    </location>
</feature>
<gene>
    <name evidence="3" type="ORF">HMF8227_01454</name>
</gene>
<dbReference type="EMBL" id="CP029347">
    <property type="protein sequence ID" value="AWL11929.1"/>
    <property type="molecule type" value="Genomic_DNA"/>
</dbReference>
<dbReference type="KEGG" id="salh:HMF8227_01454"/>
<feature type="transmembrane region" description="Helical" evidence="2">
    <location>
        <begin position="41"/>
        <end position="58"/>
    </location>
</feature>
<dbReference type="Proteomes" id="UP000245728">
    <property type="component" value="Chromosome"/>
</dbReference>
<sequence length="60" mass="5828">MIGGAGGMSASNSSSAASGTGDVGLQAGNNDFGGLNYKTGIPSWLIALAVAGVLFVVLRK</sequence>